<evidence type="ECO:0000256" key="3">
    <source>
        <dbReference type="ARBA" id="ARBA00022840"/>
    </source>
</evidence>
<organism evidence="5 6">
    <name type="scientific">Protopolystoma xenopodis</name>
    <dbReference type="NCBI Taxonomy" id="117903"/>
    <lineage>
        <taxon>Eukaryota</taxon>
        <taxon>Metazoa</taxon>
        <taxon>Spiralia</taxon>
        <taxon>Lophotrochozoa</taxon>
        <taxon>Platyhelminthes</taxon>
        <taxon>Monogenea</taxon>
        <taxon>Polyopisthocotylea</taxon>
        <taxon>Polystomatidea</taxon>
        <taxon>Polystomatidae</taxon>
        <taxon>Protopolystoma</taxon>
    </lineage>
</organism>
<feature type="domain" description="MGS-like" evidence="4">
    <location>
        <begin position="53"/>
        <end position="157"/>
    </location>
</feature>
<accession>A0A448X7V7</accession>
<keyword evidence="1" id="KW-0436">Ligase</keyword>
<dbReference type="GO" id="GO:0006207">
    <property type="term" value="P:'de novo' pyrimidine nucleobase biosynthetic process"/>
    <property type="evidence" value="ECO:0007669"/>
    <property type="project" value="TreeGrafter"/>
</dbReference>
<dbReference type="SUPFAM" id="SSF52335">
    <property type="entry name" value="Methylglyoxal synthase-like"/>
    <property type="match status" value="1"/>
</dbReference>
<dbReference type="PANTHER" id="PTHR11405">
    <property type="entry name" value="CARBAMOYLTRANSFERASE FAMILY MEMBER"/>
    <property type="match status" value="1"/>
</dbReference>
<dbReference type="Gene3D" id="3.30.470.20">
    <property type="entry name" value="ATP-grasp fold, B domain"/>
    <property type="match status" value="1"/>
</dbReference>
<dbReference type="PROSITE" id="PS51855">
    <property type="entry name" value="MGS"/>
    <property type="match status" value="1"/>
</dbReference>
<dbReference type="GO" id="GO:0004088">
    <property type="term" value="F:carbamoyl-phosphate synthase (glutamine-hydrolyzing) activity"/>
    <property type="evidence" value="ECO:0007669"/>
    <property type="project" value="TreeGrafter"/>
</dbReference>
<dbReference type="Gene3D" id="3.40.50.1380">
    <property type="entry name" value="Methylglyoxal synthase-like domain"/>
    <property type="match status" value="1"/>
</dbReference>
<keyword evidence="3" id="KW-0067">ATP-binding</keyword>
<reference evidence="5" key="1">
    <citation type="submission" date="2018-11" db="EMBL/GenBank/DDBJ databases">
        <authorList>
            <consortium name="Pathogen Informatics"/>
        </authorList>
    </citation>
    <scope>NUCLEOTIDE SEQUENCE</scope>
</reference>
<dbReference type="GO" id="GO:0006228">
    <property type="term" value="P:UTP biosynthetic process"/>
    <property type="evidence" value="ECO:0007669"/>
    <property type="project" value="TreeGrafter"/>
</dbReference>
<dbReference type="PANTHER" id="PTHR11405:SF5">
    <property type="entry name" value="CAD PROTEIN"/>
    <property type="match status" value="1"/>
</dbReference>
<dbReference type="AlphaFoldDB" id="A0A448X7V7"/>
<protein>
    <recommendedName>
        <fullName evidence="4">MGS-like domain-containing protein</fullName>
    </recommendedName>
</protein>
<evidence type="ECO:0000256" key="1">
    <source>
        <dbReference type="ARBA" id="ARBA00022598"/>
    </source>
</evidence>
<dbReference type="SUPFAM" id="SSF56059">
    <property type="entry name" value="Glutathione synthetase ATP-binding domain-like"/>
    <property type="match status" value="1"/>
</dbReference>
<dbReference type="InterPro" id="IPR011607">
    <property type="entry name" value="MGS-like_dom"/>
</dbReference>
<keyword evidence="2" id="KW-0547">Nucleotide-binding</keyword>
<dbReference type="GO" id="GO:0004151">
    <property type="term" value="F:dihydroorotase activity"/>
    <property type="evidence" value="ECO:0007669"/>
    <property type="project" value="TreeGrafter"/>
</dbReference>
<dbReference type="GO" id="GO:0005829">
    <property type="term" value="C:cytosol"/>
    <property type="evidence" value="ECO:0007669"/>
    <property type="project" value="TreeGrafter"/>
</dbReference>
<dbReference type="Proteomes" id="UP000784294">
    <property type="component" value="Unassembled WGS sequence"/>
</dbReference>
<dbReference type="GO" id="GO:0019240">
    <property type="term" value="P:citrulline biosynthetic process"/>
    <property type="evidence" value="ECO:0007669"/>
    <property type="project" value="TreeGrafter"/>
</dbReference>
<dbReference type="OrthoDB" id="434at2759"/>
<keyword evidence="6" id="KW-1185">Reference proteome</keyword>
<dbReference type="GO" id="GO:0004070">
    <property type="term" value="F:aspartate carbamoyltransferase activity"/>
    <property type="evidence" value="ECO:0007669"/>
    <property type="project" value="TreeGrafter"/>
</dbReference>
<evidence type="ECO:0000256" key="2">
    <source>
        <dbReference type="ARBA" id="ARBA00022741"/>
    </source>
</evidence>
<evidence type="ECO:0000313" key="5">
    <source>
        <dbReference type="EMBL" id="VEL30362.1"/>
    </source>
</evidence>
<dbReference type="EMBL" id="CAAALY010111617">
    <property type="protein sequence ID" value="VEL30362.1"/>
    <property type="molecule type" value="Genomic_DNA"/>
</dbReference>
<evidence type="ECO:0000259" key="4">
    <source>
        <dbReference type="PROSITE" id="PS51855"/>
    </source>
</evidence>
<comment type="caution">
    <text evidence="5">The sequence shown here is derived from an EMBL/GenBank/DDBJ whole genome shotgun (WGS) entry which is preliminary data.</text>
</comment>
<dbReference type="GO" id="GO:0005524">
    <property type="term" value="F:ATP binding"/>
    <property type="evidence" value="ECO:0007669"/>
    <property type="project" value="UniProtKB-KW"/>
</dbReference>
<dbReference type="GO" id="GO:0006541">
    <property type="term" value="P:glutamine metabolic process"/>
    <property type="evidence" value="ECO:0007669"/>
    <property type="project" value="TreeGrafter"/>
</dbReference>
<sequence>MEVPVFSFSRLLGADVLLGVEMASTGEVACFGRDVYEAFLLAQEAALLNIREGRLPAPGANILLSIGAYRHKVFLLPSVVKLAQLGYHLYGSRGTADYYSTQGLDIITVEWPYEDYGQKWLVLQNLLLSPQIETRTIYICRGCLTLFSQLGHIGRKT</sequence>
<dbReference type="InterPro" id="IPR036914">
    <property type="entry name" value="MGS-like_dom_sf"/>
</dbReference>
<evidence type="ECO:0000313" key="6">
    <source>
        <dbReference type="Proteomes" id="UP000784294"/>
    </source>
</evidence>
<proteinExistence type="predicted"/>
<gene>
    <name evidence="5" type="ORF">PXEA_LOCUS23802</name>
</gene>
<name>A0A448X7V7_9PLAT</name>